<reference evidence="3" key="1">
    <citation type="journal article" date="2019" name="Nat. Commun.">
        <title>The genome of broomcorn millet.</title>
        <authorList>
            <person name="Zou C."/>
            <person name="Miki D."/>
            <person name="Li D."/>
            <person name="Tang Q."/>
            <person name="Xiao L."/>
            <person name="Rajput S."/>
            <person name="Deng P."/>
            <person name="Jia W."/>
            <person name="Huang R."/>
            <person name="Zhang M."/>
            <person name="Sun Y."/>
            <person name="Hu J."/>
            <person name="Fu X."/>
            <person name="Schnable P.S."/>
            <person name="Li F."/>
            <person name="Zhang H."/>
            <person name="Feng B."/>
            <person name="Zhu X."/>
            <person name="Liu R."/>
            <person name="Schnable J.C."/>
            <person name="Zhu J.-K."/>
            <person name="Zhang H."/>
        </authorList>
    </citation>
    <scope>NUCLEOTIDE SEQUENCE [LARGE SCALE GENOMIC DNA]</scope>
</reference>
<feature type="compositionally biased region" description="Low complexity" evidence="1">
    <location>
        <begin position="84"/>
        <end position="96"/>
    </location>
</feature>
<feature type="region of interest" description="Disordered" evidence="1">
    <location>
        <begin position="150"/>
        <end position="247"/>
    </location>
</feature>
<comment type="caution">
    <text evidence="2">The sequence shown here is derived from an EMBL/GenBank/DDBJ whole genome shotgun (WGS) entry which is preliminary data.</text>
</comment>
<gene>
    <name evidence="2" type="ORF">C2845_PM05G24150</name>
</gene>
<sequence>MLHWHPLSLRTRDAPPNPAEVAASRYAATVARGSRRPTALCREREREGPCRPRHGLCGLCSCSWLCPPLLLLLAPAVAAPAPARRCSCSRPRPAHGQARRRGVRQRARGGVGGRGREQHTQEPELLQVRCQAFAVEVVVHLVGGGVHPQLEHLQRGATRGEPGREARHGEGRPAPGIRSSCLGSGLPPCPAPPDAPAPRAVQQQQQKGLPHGLTAATRLLRTALPPLQGPQQQQCCRRRGRGAGEGR</sequence>
<organism evidence="2 3">
    <name type="scientific">Panicum miliaceum</name>
    <name type="common">Proso millet</name>
    <name type="synonym">Broomcorn millet</name>
    <dbReference type="NCBI Taxonomy" id="4540"/>
    <lineage>
        <taxon>Eukaryota</taxon>
        <taxon>Viridiplantae</taxon>
        <taxon>Streptophyta</taxon>
        <taxon>Embryophyta</taxon>
        <taxon>Tracheophyta</taxon>
        <taxon>Spermatophyta</taxon>
        <taxon>Magnoliopsida</taxon>
        <taxon>Liliopsida</taxon>
        <taxon>Poales</taxon>
        <taxon>Poaceae</taxon>
        <taxon>PACMAD clade</taxon>
        <taxon>Panicoideae</taxon>
        <taxon>Panicodae</taxon>
        <taxon>Paniceae</taxon>
        <taxon>Panicinae</taxon>
        <taxon>Panicum</taxon>
        <taxon>Panicum sect. Panicum</taxon>
    </lineage>
</organism>
<name>A0A3L6SXM5_PANMI</name>
<feature type="region of interest" description="Disordered" evidence="1">
    <location>
        <begin position="84"/>
        <end position="122"/>
    </location>
</feature>
<evidence type="ECO:0000313" key="3">
    <source>
        <dbReference type="Proteomes" id="UP000275267"/>
    </source>
</evidence>
<proteinExistence type="predicted"/>
<dbReference type="Proteomes" id="UP000275267">
    <property type="component" value="Unassembled WGS sequence"/>
</dbReference>
<feature type="compositionally biased region" description="Low complexity" evidence="1">
    <location>
        <begin position="197"/>
        <end position="206"/>
    </location>
</feature>
<feature type="compositionally biased region" description="Basic residues" evidence="1">
    <location>
        <begin position="97"/>
        <end position="107"/>
    </location>
</feature>
<accession>A0A3L6SXM5</accession>
<evidence type="ECO:0000256" key="1">
    <source>
        <dbReference type="SAM" id="MobiDB-lite"/>
    </source>
</evidence>
<feature type="compositionally biased region" description="Pro residues" evidence="1">
    <location>
        <begin position="187"/>
        <end position="196"/>
    </location>
</feature>
<dbReference type="AlphaFoldDB" id="A0A3L6SXM5"/>
<keyword evidence="3" id="KW-1185">Reference proteome</keyword>
<feature type="compositionally biased region" description="Low complexity" evidence="1">
    <location>
        <begin position="213"/>
        <end position="235"/>
    </location>
</feature>
<protein>
    <submittedName>
        <fullName evidence="2">Uncharacterized protein</fullName>
    </submittedName>
</protein>
<feature type="compositionally biased region" description="Basic and acidic residues" evidence="1">
    <location>
        <begin position="161"/>
        <end position="171"/>
    </location>
</feature>
<dbReference type="EMBL" id="PQIB02000003">
    <property type="protein sequence ID" value="RLN29159.1"/>
    <property type="molecule type" value="Genomic_DNA"/>
</dbReference>
<evidence type="ECO:0000313" key="2">
    <source>
        <dbReference type="EMBL" id="RLN29159.1"/>
    </source>
</evidence>